<organism evidence="2 3">
    <name type="scientific">Pseudonocardia kongjuensis</name>
    <dbReference type="NCBI Taxonomy" id="102227"/>
    <lineage>
        <taxon>Bacteria</taxon>
        <taxon>Bacillati</taxon>
        <taxon>Actinomycetota</taxon>
        <taxon>Actinomycetes</taxon>
        <taxon>Pseudonocardiales</taxon>
        <taxon>Pseudonocardiaceae</taxon>
        <taxon>Pseudonocardia</taxon>
    </lineage>
</organism>
<dbReference type="InterPro" id="IPR004360">
    <property type="entry name" value="Glyas_Fos-R_dOase_dom"/>
</dbReference>
<dbReference type="Gene3D" id="3.10.180.10">
    <property type="entry name" value="2,3-Dihydroxybiphenyl 1,2-Dioxygenase, domain 1"/>
    <property type="match status" value="1"/>
</dbReference>
<proteinExistence type="predicted"/>
<name>A0ABP4IKQ1_9PSEU</name>
<dbReference type="EMBL" id="BAAAJK010000018">
    <property type="protein sequence ID" value="GAA1392686.1"/>
    <property type="molecule type" value="Genomic_DNA"/>
</dbReference>
<reference evidence="3" key="1">
    <citation type="journal article" date="2019" name="Int. J. Syst. Evol. Microbiol.">
        <title>The Global Catalogue of Microorganisms (GCM) 10K type strain sequencing project: providing services to taxonomists for standard genome sequencing and annotation.</title>
        <authorList>
            <consortium name="The Broad Institute Genomics Platform"/>
            <consortium name="The Broad Institute Genome Sequencing Center for Infectious Disease"/>
            <person name="Wu L."/>
            <person name="Ma J."/>
        </authorList>
    </citation>
    <scope>NUCLEOTIDE SEQUENCE [LARGE SCALE GENOMIC DNA]</scope>
    <source>
        <strain evidence="3">JCM 11896</strain>
    </source>
</reference>
<sequence length="185" mass="20393">MGCDRRSMADDILLPAGVVPNSAGVLNSFVIVDDAAGLMEFVTDVFGASETAEARADTPDGKIIHSEIRMGSNDLMLVDRLEGWPLRPGLLQVWVTDVRVVLDRATARGAEVITDPTPFWGETTLARMLDRWQNIWWLWAPAPGQPGPEYATEDDPNDIFGSIDRTLRAMKDRDADLNGDRNAAR</sequence>
<evidence type="ECO:0000259" key="1">
    <source>
        <dbReference type="Pfam" id="PF00903"/>
    </source>
</evidence>
<feature type="domain" description="Glyoxalase/fosfomycin resistance/dioxygenase" evidence="1">
    <location>
        <begin position="30"/>
        <end position="137"/>
    </location>
</feature>
<dbReference type="InterPro" id="IPR029068">
    <property type="entry name" value="Glyas_Bleomycin-R_OHBP_Dase"/>
</dbReference>
<dbReference type="Proteomes" id="UP001501414">
    <property type="component" value="Unassembled WGS sequence"/>
</dbReference>
<keyword evidence="3" id="KW-1185">Reference proteome</keyword>
<dbReference type="Pfam" id="PF00903">
    <property type="entry name" value="Glyoxalase"/>
    <property type="match status" value="1"/>
</dbReference>
<comment type="caution">
    <text evidence="2">The sequence shown here is derived from an EMBL/GenBank/DDBJ whole genome shotgun (WGS) entry which is preliminary data.</text>
</comment>
<gene>
    <name evidence="2" type="ORF">GCM10009613_38090</name>
</gene>
<evidence type="ECO:0000313" key="2">
    <source>
        <dbReference type="EMBL" id="GAA1392686.1"/>
    </source>
</evidence>
<dbReference type="SUPFAM" id="SSF54593">
    <property type="entry name" value="Glyoxalase/Bleomycin resistance protein/Dihydroxybiphenyl dioxygenase"/>
    <property type="match status" value="1"/>
</dbReference>
<evidence type="ECO:0000313" key="3">
    <source>
        <dbReference type="Proteomes" id="UP001501414"/>
    </source>
</evidence>
<accession>A0ABP4IKQ1</accession>
<protein>
    <recommendedName>
        <fullName evidence="1">Glyoxalase/fosfomycin resistance/dioxygenase domain-containing protein</fullName>
    </recommendedName>
</protein>